<accession>A0ABP0Q977</accession>
<dbReference type="InterPro" id="IPR014043">
    <property type="entry name" value="Acyl_transferase_dom"/>
</dbReference>
<dbReference type="SUPFAM" id="SSF52540">
    <property type="entry name" value="P-loop containing nucleoside triphosphate hydrolases"/>
    <property type="match status" value="1"/>
</dbReference>
<name>A0ABP0Q977_9DINO</name>
<dbReference type="SUPFAM" id="SSF48403">
    <property type="entry name" value="Ankyrin repeat"/>
    <property type="match status" value="1"/>
</dbReference>
<feature type="compositionally biased region" description="Basic and acidic residues" evidence="1">
    <location>
        <begin position="845"/>
        <end position="856"/>
    </location>
</feature>
<dbReference type="SUPFAM" id="SSF52151">
    <property type="entry name" value="FabD/lysophospholipase-like"/>
    <property type="match status" value="1"/>
</dbReference>
<dbReference type="PANTHER" id="PTHR48102:SF7">
    <property type="entry name" value="ATP-DEPENDENT CLP PROTEASE ATP-BINDING SUBUNIT CLPX-LIKE, MITOCHONDRIAL"/>
    <property type="match status" value="1"/>
</dbReference>
<feature type="domain" description="AAA+ ATPase" evidence="2">
    <location>
        <begin position="962"/>
        <end position="1235"/>
    </location>
</feature>
<evidence type="ECO:0000313" key="4">
    <source>
        <dbReference type="EMBL" id="CAK9084588.1"/>
    </source>
</evidence>
<feature type="compositionally biased region" description="Low complexity" evidence="1">
    <location>
        <begin position="826"/>
        <end position="844"/>
    </location>
</feature>
<feature type="compositionally biased region" description="Polar residues" evidence="1">
    <location>
        <begin position="738"/>
        <end position="751"/>
    </location>
</feature>
<dbReference type="Proteomes" id="UP001642484">
    <property type="component" value="Unassembled WGS sequence"/>
</dbReference>
<gene>
    <name evidence="4" type="ORF">CCMP2556_LOCUS41120</name>
</gene>
<dbReference type="Gene3D" id="3.40.50.300">
    <property type="entry name" value="P-loop containing nucleotide triphosphate hydrolases"/>
    <property type="match status" value="1"/>
</dbReference>
<feature type="domain" description="Malonyl-CoA:ACP transacylase (MAT)" evidence="3">
    <location>
        <begin position="202"/>
        <end position="494"/>
    </location>
</feature>
<dbReference type="Gene3D" id="3.30.70.250">
    <property type="entry name" value="Malonyl-CoA ACP transacylase, ACP-binding"/>
    <property type="match status" value="1"/>
</dbReference>
<evidence type="ECO:0000313" key="5">
    <source>
        <dbReference type="Proteomes" id="UP001642484"/>
    </source>
</evidence>
<dbReference type="PANTHER" id="PTHR48102">
    <property type="entry name" value="ATP-DEPENDENT CLP PROTEASE ATP-BINDING SUBUNIT CLPX-LIKE, MITOCHONDRIAL-RELATED"/>
    <property type="match status" value="1"/>
</dbReference>
<evidence type="ECO:0000259" key="2">
    <source>
        <dbReference type="SMART" id="SM00382"/>
    </source>
</evidence>
<dbReference type="Gene3D" id="1.10.8.60">
    <property type="match status" value="1"/>
</dbReference>
<reference evidence="4 5" key="1">
    <citation type="submission" date="2024-02" db="EMBL/GenBank/DDBJ databases">
        <authorList>
            <person name="Chen Y."/>
            <person name="Shah S."/>
            <person name="Dougan E. K."/>
            <person name="Thang M."/>
            <person name="Chan C."/>
        </authorList>
    </citation>
    <scope>NUCLEOTIDE SEQUENCE [LARGE SCALE GENOMIC DNA]</scope>
</reference>
<dbReference type="InterPro" id="IPR003959">
    <property type="entry name" value="ATPase_AAA_core"/>
</dbReference>
<organism evidence="4 5">
    <name type="scientific">Durusdinium trenchii</name>
    <dbReference type="NCBI Taxonomy" id="1381693"/>
    <lineage>
        <taxon>Eukaryota</taxon>
        <taxon>Sar</taxon>
        <taxon>Alveolata</taxon>
        <taxon>Dinophyceae</taxon>
        <taxon>Suessiales</taxon>
        <taxon>Symbiodiniaceae</taxon>
        <taxon>Durusdinium</taxon>
    </lineage>
</organism>
<sequence length="1249" mass="139939">MEPHIHLAVEVNGRTHTSILRLHVVRFPLFATGHITYADLLLTEDPDGFSTQTSFSHPRPAWYAVRYGTSWCLQWLVEHGADTTTPDLNGNTPGQLVYLNNRNDQPEMEWLEAAIKGELTDKKNQQAQEYKLKKWRFEGLDDKAEDWLDKNKAKQRKYKTGDFADPYPLPPPEELWAKMDLPRSTIPRPPAKSKPPLPVAMLFPGQGSQYKGMLQNCLEIPAVEKMLEQADKILGWSVKQLCLEGPEERLAETKYCQPIMFIAGVAGVELMKQTKHGLQKREGKREMVDRVQAVAGLSLGEYTALCAAGVLEFEDGTGLQLVKLRAEAMQKATDLVPQAMCSVAGLDRNTVDRLCREAKDLDKTSSTPVCQVANVLFPAGFTCGGTKIAIDKLCELATKELTKAIDATLPKMKPPRCAVYFNLTGKKMPPGSKPSDFVEYMKKQLTGEVLWEQTVRQMVFDGVKDFYEVGPLKQLKSMIKRPARSREPHLRPGRVFVRFRCVTDQIDQDAFKRTENIPVEALRKRAAQSQGLTTARLVATASAALAAARKNRSGCESPRALRRSFSWLFGKGGEDAARWWRHHPRAGDLLIGWVMHPTLTQGNKLDLEVDFASSTGGLWRSRALNFQGKFHSKVEDAKLILQDDVTKLEGRMEHESLGIEGYVIHERESGGKFILRPLPECYREWWSQVKGKLRPEERPDLIVIGEEGFTETPEDTTEYPDFSSPEQLRKFLMRRISQQMNGQRRSSGGTNKESKREEILGKFSFRPDEVKTYLDRYVICQDAAKEMLAVAICDHYNRAKEELHFPVGPREAEGEDVKPEEASQGPSTAETTESTSTEEATSPTDHPKKAAKRAEEAPEQGGSCPEITEKAESVCFTDTDGDVILLQLEGDQLVEYVNGELEIEHVKQFDINLEERTYSDQDGSGNFKEDADVIELKRSIDRMLARAAKASLLKPKRVKNFTKPNILLLGPTGSGKTYLLRNLADLIGVPFVKADATKFTETGYVGRDADEVMGELLQAADGDVELAQVGIVYVDEIDKVCSEGERGSSSFRRATQSTFLKLMEDTEVTVASPNRMMLGALEKGVKMSTRHVLFVFSGAFSQLDEKLKEEYKKDMKGFGFTNSGSDQLEEVQSMLHKADTDELVKAGMEREFVGRLPVRVALQALSQDDLFQVLTKAEDGATAQLTDDFRRYGIELRFSEPALRAVAAKAAKEGTGARALVWELSLKREELDIGTRKCWGRWEDIVLAS</sequence>
<dbReference type="Gene3D" id="3.40.366.10">
    <property type="entry name" value="Malonyl-Coenzyme A Acyl Carrier Protein, domain 2"/>
    <property type="match status" value="1"/>
</dbReference>
<dbReference type="Pfam" id="PF07724">
    <property type="entry name" value="AAA_2"/>
    <property type="match status" value="1"/>
</dbReference>
<dbReference type="EMBL" id="CAXAMN010024206">
    <property type="protein sequence ID" value="CAK9084588.1"/>
    <property type="molecule type" value="Genomic_DNA"/>
</dbReference>
<proteinExistence type="predicted"/>
<dbReference type="SMART" id="SM00382">
    <property type="entry name" value="AAA"/>
    <property type="match status" value="1"/>
</dbReference>
<dbReference type="InterPro" id="IPR027417">
    <property type="entry name" value="P-loop_NTPase"/>
</dbReference>
<dbReference type="InterPro" id="IPR036770">
    <property type="entry name" value="Ankyrin_rpt-contain_sf"/>
</dbReference>
<comment type="caution">
    <text evidence="4">The sequence shown here is derived from an EMBL/GenBank/DDBJ whole genome shotgun (WGS) entry which is preliminary data.</text>
</comment>
<feature type="compositionally biased region" description="Basic and acidic residues" evidence="1">
    <location>
        <begin position="805"/>
        <end position="821"/>
    </location>
</feature>
<keyword evidence="5" id="KW-1185">Reference proteome</keyword>
<evidence type="ECO:0000259" key="3">
    <source>
        <dbReference type="SMART" id="SM00827"/>
    </source>
</evidence>
<feature type="region of interest" description="Disordered" evidence="1">
    <location>
        <begin position="805"/>
        <end position="866"/>
    </location>
</feature>
<feature type="region of interest" description="Disordered" evidence="1">
    <location>
        <begin position="738"/>
        <end position="759"/>
    </location>
</feature>
<evidence type="ECO:0000256" key="1">
    <source>
        <dbReference type="SAM" id="MobiDB-lite"/>
    </source>
</evidence>
<dbReference type="InterPro" id="IPR003593">
    <property type="entry name" value="AAA+_ATPase"/>
</dbReference>
<dbReference type="SMART" id="SM00827">
    <property type="entry name" value="PKS_AT"/>
    <property type="match status" value="1"/>
</dbReference>
<dbReference type="Gene3D" id="1.25.40.20">
    <property type="entry name" value="Ankyrin repeat-containing domain"/>
    <property type="match status" value="1"/>
</dbReference>
<dbReference type="InterPro" id="IPR016035">
    <property type="entry name" value="Acyl_Trfase/lysoPLipase"/>
</dbReference>
<protein>
    <submittedName>
        <fullName evidence="4">Uncharacterized protein</fullName>
    </submittedName>
</protein>
<dbReference type="InterPro" id="IPR001227">
    <property type="entry name" value="Ac_transferase_dom_sf"/>
</dbReference>
<dbReference type="Pfam" id="PF00698">
    <property type="entry name" value="Acyl_transf_1"/>
    <property type="match status" value="1"/>
</dbReference>
<dbReference type="InterPro" id="IPR050052">
    <property type="entry name" value="ATP-dep_Clp_protease_ClpX"/>
</dbReference>